<name>A0ACC3MUR3_9PEZI</name>
<organism evidence="1 2">
    <name type="scientific">Vermiconidia calcicola</name>
    <dbReference type="NCBI Taxonomy" id="1690605"/>
    <lineage>
        <taxon>Eukaryota</taxon>
        <taxon>Fungi</taxon>
        <taxon>Dikarya</taxon>
        <taxon>Ascomycota</taxon>
        <taxon>Pezizomycotina</taxon>
        <taxon>Dothideomycetes</taxon>
        <taxon>Dothideomycetidae</taxon>
        <taxon>Mycosphaerellales</taxon>
        <taxon>Extremaceae</taxon>
        <taxon>Vermiconidia</taxon>
    </lineage>
</organism>
<keyword evidence="2" id="KW-1185">Reference proteome</keyword>
<proteinExistence type="predicted"/>
<evidence type="ECO:0000313" key="1">
    <source>
        <dbReference type="EMBL" id="KAK3704096.1"/>
    </source>
</evidence>
<gene>
    <name evidence="1" type="ORF">LTR37_014071</name>
</gene>
<protein>
    <submittedName>
        <fullName evidence="1">Uncharacterized protein</fullName>
    </submittedName>
</protein>
<dbReference type="Proteomes" id="UP001281147">
    <property type="component" value="Unassembled WGS sequence"/>
</dbReference>
<reference evidence="1" key="1">
    <citation type="submission" date="2023-07" db="EMBL/GenBank/DDBJ databases">
        <title>Black Yeasts Isolated from many extreme environments.</title>
        <authorList>
            <person name="Coleine C."/>
            <person name="Stajich J.E."/>
            <person name="Selbmann L."/>
        </authorList>
    </citation>
    <scope>NUCLEOTIDE SEQUENCE</scope>
    <source>
        <strain evidence="1">CCFEE 5714</strain>
    </source>
</reference>
<dbReference type="EMBL" id="JAUTXU010000143">
    <property type="protein sequence ID" value="KAK3704096.1"/>
    <property type="molecule type" value="Genomic_DNA"/>
</dbReference>
<evidence type="ECO:0000313" key="2">
    <source>
        <dbReference type="Proteomes" id="UP001281147"/>
    </source>
</evidence>
<accession>A0ACC3MUR3</accession>
<sequence length="333" mass="36650">MEHDRNDQHERDWSNFTPSSKISTSHQWLARYCPSAILQDSYGPSGRPSVLTTDREVYGNSDYPILFRIGNGGAGYTGVLKVICLEFIRTHGNDFRIGWIANHSRHSHIALLGDVVQVALTYEPDIEEMTEREGWCRRVLRPAFWDHFILVGPRSNPADLRGGVSALDALRKIASSDRDAAFHTRGDGSATFVMEQKLWEAAGVSNASSASFIETNPLPPYPALEHAGRSGAYKLTDRATFLTAKGDGKIPDLVVYVEGGRELLNPCSALVNTKVPDSTAQRTAIAFAEWLGGETAQGIFEGCGRDWKPGVPLFTPTGREEFKKDDGLVGKEL</sequence>
<comment type="caution">
    <text evidence="1">The sequence shown here is derived from an EMBL/GenBank/DDBJ whole genome shotgun (WGS) entry which is preliminary data.</text>
</comment>